<accession>A0A024U7B9</accession>
<evidence type="ECO:0000313" key="1">
    <source>
        <dbReference type="EMBL" id="ETW01478.1"/>
    </source>
</evidence>
<dbReference type="OrthoDB" id="63914at2759"/>
<protein>
    <submittedName>
        <fullName evidence="1">Uncharacterized protein</fullName>
    </submittedName>
</protein>
<reference evidence="1" key="1">
    <citation type="submission" date="2013-12" db="EMBL/GenBank/DDBJ databases">
        <title>The Genome Sequence of Aphanomyces invadans NJM9701.</title>
        <authorList>
            <consortium name="The Broad Institute Genomics Platform"/>
            <person name="Russ C."/>
            <person name="Tyler B."/>
            <person name="van West P."/>
            <person name="Dieguez-Uribeondo J."/>
            <person name="Young S.K."/>
            <person name="Zeng Q."/>
            <person name="Gargeya S."/>
            <person name="Fitzgerald M."/>
            <person name="Abouelleil A."/>
            <person name="Alvarado L."/>
            <person name="Chapman S.B."/>
            <person name="Gainer-Dewar J."/>
            <person name="Goldberg J."/>
            <person name="Griggs A."/>
            <person name="Gujja S."/>
            <person name="Hansen M."/>
            <person name="Howarth C."/>
            <person name="Imamovic A."/>
            <person name="Ireland A."/>
            <person name="Larimer J."/>
            <person name="McCowan C."/>
            <person name="Murphy C."/>
            <person name="Pearson M."/>
            <person name="Poon T.W."/>
            <person name="Priest M."/>
            <person name="Roberts A."/>
            <person name="Saif S."/>
            <person name="Shea T."/>
            <person name="Sykes S."/>
            <person name="Wortman J."/>
            <person name="Nusbaum C."/>
            <person name="Birren B."/>
        </authorList>
    </citation>
    <scope>NUCLEOTIDE SEQUENCE [LARGE SCALE GENOMIC DNA]</scope>
    <source>
        <strain evidence="1">NJM9701</strain>
    </source>
</reference>
<dbReference type="VEuPathDB" id="FungiDB:H310_06989"/>
<dbReference type="EMBL" id="KI913963">
    <property type="protein sequence ID" value="ETW01478.1"/>
    <property type="molecule type" value="Genomic_DNA"/>
</dbReference>
<sequence length="512" mass="57362">MEQNLVALVANAGTTTDVFTLADVSAVRNWDYSLPTLTQDKRFTERKPWSDSDAFKKAFFETYPVLKAISLDKLAAMGGAVLSLLTTDFSTKDLDLFVVLDDPCMSPEAAKAFTDDRIKRFIRDIYEFMSGHNVALKLVEEEKQKTKPDFSIDASKLYNLDQFRVRRVLNVFTVTVPVLRQRHDYRSTLTIQLVSTPHVSLADLLRQVDIACTGVAYYHNNVWFSPLSKFAFENLCFVVDGSRSNSAYVDRVIKYFDRGFDVIMPSLDTTKVRTRNFAFGEVEVVDLPKLNLVVRNVKGCKVLVQALKKRTPFDDGDLDDAVSATAGCFDEYTNSDGASELHAGAIIHHNIRCLLYGNFDGFIVAGEGSNYALAFRSRPTITDRMLVNSFESVKNDVYKNSTLNVGKLVAYFPILTPSQLVERTVTSYVALHEGQKRSRVVFFDAAYDRHMESVLDDLVAQQIADAKAKIVELEATPFVATTVTVESRAKPSTTKSPQEFFGAFFKQVSVQA</sequence>
<name>A0A024U7B9_9STRA</name>
<gene>
    <name evidence="1" type="ORF">H310_06989</name>
</gene>
<organism evidence="1">
    <name type="scientific">Aphanomyces invadans</name>
    <dbReference type="NCBI Taxonomy" id="157072"/>
    <lineage>
        <taxon>Eukaryota</taxon>
        <taxon>Sar</taxon>
        <taxon>Stramenopiles</taxon>
        <taxon>Oomycota</taxon>
        <taxon>Saprolegniomycetes</taxon>
        <taxon>Saprolegniales</taxon>
        <taxon>Verrucalvaceae</taxon>
        <taxon>Aphanomyces</taxon>
    </lineage>
</organism>
<dbReference type="RefSeq" id="XP_008870476.1">
    <property type="nucleotide sequence ID" value="XM_008872254.1"/>
</dbReference>
<dbReference type="AlphaFoldDB" id="A0A024U7B9"/>
<proteinExistence type="predicted"/>
<dbReference type="GeneID" id="20084039"/>